<keyword evidence="1" id="KW-0472">Membrane</keyword>
<sequence>MAWLGAMSFYVVGLMMMQTQGEQASYRQFQPTSYTCKLVKPGIFGAGASFALTSIVLQILYLVATHHDDDTTSIPPATQSSEASSFIHSCYKHLRMVSHGDQSSTRTTTAITPIVGATMALLSAVLGFVAEATTAQLLGGDDEMERGCTYSTDSKSPAQMLGILAVLSLLFFQPLSRLLWLDSPLFLPGALTFYIVGLVMIANQGEEIRYGERLQDGTFQSYYVCKVVKPGIFGAGASFALTTIVLQIIYLVATSHHDGTATVAPSTQRSEVTMA</sequence>
<dbReference type="PANTHER" id="PTHR31769">
    <property type="entry name" value="OS07G0462200 PROTEIN-RELATED"/>
    <property type="match status" value="1"/>
</dbReference>
<keyword evidence="1" id="KW-1133">Transmembrane helix</keyword>
<feature type="transmembrane region" description="Helical" evidence="1">
    <location>
        <begin position="185"/>
        <end position="203"/>
    </location>
</feature>
<accession>A0AA38SKD9</accession>
<organism evidence="3 4">
    <name type="scientific">Centaurea solstitialis</name>
    <name type="common">yellow star-thistle</name>
    <dbReference type="NCBI Taxonomy" id="347529"/>
    <lineage>
        <taxon>Eukaryota</taxon>
        <taxon>Viridiplantae</taxon>
        <taxon>Streptophyta</taxon>
        <taxon>Embryophyta</taxon>
        <taxon>Tracheophyta</taxon>
        <taxon>Spermatophyta</taxon>
        <taxon>Magnoliopsida</taxon>
        <taxon>eudicotyledons</taxon>
        <taxon>Gunneridae</taxon>
        <taxon>Pentapetalae</taxon>
        <taxon>asterids</taxon>
        <taxon>campanulids</taxon>
        <taxon>Asterales</taxon>
        <taxon>Asteraceae</taxon>
        <taxon>Carduoideae</taxon>
        <taxon>Cardueae</taxon>
        <taxon>Centaureinae</taxon>
        <taxon>Centaurea</taxon>
    </lineage>
</organism>
<dbReference type="AlphaFoldDB" id="A0AA38SKD9"/>
<evidence type="ECO:0000256" key="1">
    <source>
        <dbReference type="SAM" id="Phobius"/>
    </source>
</evidence>
<gene>
    <name evidence="3" type="ORF">OSB04_030508</name>
</gene>
<dbReference type="Proteomes" id="UP001172457">
    <property type="component" value="Chromosome 8"/>
</dbReference>
<dbReference type="EMBL" id="JARYMX010000008">
    <property type="protein sequence ID" value="KAJ9537775.1"/>
    <property type="molecule type" value="Genomic_DNA"/>
</dbReference>
<feature type="transmembrane region" description="Helical" evidence="1">
    <location>
        <begin position="43"/>
        <end position="64"/>
    </location>
</feature>
<keyword evidence="4" id="KW-1185">Reference proteome</keyword>
<feature type="transmembrane region" description="Helical" evidence="1">
    <location>
        <begin position="160"/>
        <end position="179"/>
    </location>
</feature>
<reference evidence="3" key="1">
    <citation type="submission" date="2023-03" db="EMBL/GenBank/DDBJ databases">
        <title>Chromosome-scale reference genome and RAD-based genetic map of yellow starthistle (Centaurea solstitialis) reveal putative structural variation and QTLs associated with invader traits.</title>
        <authorList>
            <person name="Reatini B."/>
            <person name="Cang F.A."/>
            <person name="Jiang Q."/>
            <person name="Mckibben M.T.W."/>
            <person name="Barker M.S."/>
            <person name="Rieseberg L.H."/>
            <person name="Dlugosch K.M."/>
        </authorList>
    </citation>
    <scope>NUCLEOTIDE SEQUENCE</scope>
    <source>
        <strain evidence="3">CAN-66</strain>
        <tissue evidence="3">Leaf</tissue>
    </source>
</reference>
<dbReference type="InterPro" id="IPR052222">
    <property type="entry name" value="DESIGUAL"/>
</dbReference>
<evidence type="ECO:0000313" key="3">
    <source>
        <dbReference type="EMBL" id="KAJ9537775.1"/>
    </source>
</evidence>
<proteinExistence type="predicted"/>
<feature type="transmembrane region" description="Helical" evidence="1">
    <location>
        <begin position="232"/>
        <end position="253"/>
    </location>
</feature>
<keyword evidence="2" id="KW-0732">Signal</keyword>
<evidence type="ECO:0000256" key="2">
    <source>
        <dbReference type="SAM" id="SignalP"/>
    </source>
</evidence>
<name>A0AA38SKD9_9ASTR</name>
<protein>
    <submittedName>
        <fullName evidence="3">Uncharacterized protein</fullName>
    </submittedName>
</protein>
<keyword evidence="1" id="KW-0812">Transmembrane</keyword>
<comment type="caution">
    <text evidence="3">The sequence shown here is derived from an EMBL/GenBank/DDBJ whole genome shotgun (WGS) entry which is preliminary data.</text>
</comment>
<feature type="chain" id="PRO_5041374453" evidence="2">
    <location>
        <begin position="22"/>
        <end position="275"/>
    </location>
</feature>
<feature type="signal peptide" evidence="2">
    <location>
        <begin position="1"/>
        <end position="21"/>
    </location>
</feature>
<evidence type="ECO:0000313" key="4">
    <source>
        <dbReference type="Proteomes" id="UP001172457"/>
    </source>
</evidence>